<protein>
    <submittedName>
        <fullName evidence="1">Uncharacterized protein</fullName>
    </submittedName>
</protein>
<dbReference type="Proteomes" id="UP001519460">
    <property type="component" value="Unassembled WGS sequence"/>
</dbReference>
<reference evidence="1 2" key="1">
    <citation type="journal article" date="2023" name="Sci. Data">
        <title>Genome assembly of the Korean intertidal mud-creeper Batillaria attramentaria.</title>
        <authorList>
            <person name="Patra A.K."/>
            <person name="Ho P.T."/>
            <person name="Jun S."/>
            <person name="Lee S.J."/>
            <person name="Kim Y."/>
            <person name="Won Y.J."/>
        </authorList>
    </citation>
    <scope>NUCLEOTIDE SEQUENCE [LARGE SCALE GENOMIC DNA]</scope>
    <source>
        <strain evidence="1">Wonlab-2016</strain>
    </source>
</reference>
<gene>
    <name evidence="1" type="ORF">BaRGS_00037822</name>
</gene>
<evidence type="ECO:0000313" key="2">
    <source>
        <dbReference type="Proteomes" id="UP001519460"/>
    </source>
</evidence>
<dbReference type="EMBL" id="JACVVK020000582">
    <property type="protein sequence ID" value="KAK7464622.1"/>
    <property type="molecule type" value="Genomic_DNA"/>
</dbReference>
<keyword evidence="2" id="KW-1185">Reference proteome</keyword>
<proteinExistence type="predicted"/>
<name>A0ABD0J7K4_9CAEN</name>
<comment type="caution">
    <text evidence="1">The sequence shown here is derived from an EMBL/GenBank/DDBJ whole genome shotgun (WGS) entry which is preliminary data.</text>
</comment>
<accession>A0ABD0J7K4</accession>
<evidence type="ECO:0000313" key="1">
    <source>
        <dbReference type="EMBL" id="KAK7464622.1"/>
    </source>
</evidence>
<dbReference type="AlphaFoldDB" id="A0ABD0J7K4"/>
<sequence length="92" mass="10266">MYEICPNSVCRVWTGTGTGMRGVSEVQRLTLKDEVNCSRTLILNKRIRKKKSDVDGYSRSTYNVANDTMLVVNRGRVEHVSNSLSTQEPSAG</sequence>
<organism evidence="1 2">
    <name type="scientific">Batillaria attramentaria</name>
    <dbReference type="NCBI Taxonomy" id="370345"/>
    <lineage>
        <taxon>Eukaryota</taxon>
        <taxon>Metazoa</taxon>
        <taxon>Spiralia</taxon>
        <taxon>Lophotrochozoa</taxon>
        <taxon>Mollusca</taxon>
        <taxon>Gastropoda</taxon>
        <taxon>Caenogastropoda</taxon>
        <taxon>Sorbeoconcha</taxon>
        <taxon>Cerithioidea</taxon>
        <taxon>Batillariidae</taxon>
        <taxon>Batillaria</taxon>
    </lineage>
</organism>